<dbReference type="GeneID" id="130498706"/>
<keyword evidence="6" id="KW-1185">Reference proteome</keyword>
<dbReference type="SUPFAM" id="SSF54001">
    <property type="entry name" value="Cysteine proteinases"/>
    <property type="match status" value="1"/>
</dbReference>
<dbReference type="GO" id="GO:0006508">
    <property type="term" value="P:proteolysis"/>
    <property type="evidence" value="ECO:0007669"/>
    <property type="project" value="UniProtKB-KW"/>
</dbReference>
<organism evidence="6 7">
    <name type="scientific">Raphanus sativus</name>
    <name type="common">Radish</name>
    <name type="synonym">Raphanus raphanistrum var. sativus</name>
    <dbReference type="NCBI Taxonomy" id="3726"/>
    <lineage>
        <taxon>Eukaryota</taxon>
        <taxon>Viridiplantae</taxon>
        <taxon>Streptophyta</taxon>
        <taxon>Embryophyta</taxon>
        <taxon>Tracheophyta</taxon>
        <taxon>Spermatophyta</taxon>
        <taxon>Magnoliopsida</taxon>
        <taxon>eudicotyledons</taxon>
        <taxon>Gunneridae</taxon>
        <taxon>Pentapetalae</taxon>
        <taxon>rosids</taxon>
        <taxon>malvids</taxon>
        <taxon>Brassicales</taxon>
        <taxon>Brassicaceae</taxon>
        <taxon>Brassiceae</taxon>
        <taxon>Raphanus</taxon>
    </lineage>
</organism>
<keyword evidence="3" id="KW-0378">Hydrolase</keyword>
<reference evidence="7" key="2">
    <citation type="submission" date="2025-08" db="UniProtKB">
        <authorList>
            <consortium name="RefSeq"/>
        </authorList>
    </citation>
    <scope>IDENTIFICATION</scope>
    <source>
        <tissue evidence="7">Leaf</tissue>
    </source>
</reference>
<evidence type="ECO:0000256" key="2">
    <source>
        <dbReference type="ARBA" id="ARBA00022670"/>
    </source>
</evidence>
<comment type="similarity">
    <text evidence="1">Belongs to the peptidase C48 family.</text>
</comment>
<protein>
    <submittedName>
        <fullName evidence="7">Uncharacterized protein LOC130498706</fullName>
    </submittedName>
</protein>
<sequence length="517" mass="57249">MTSTSYMAALQTFRNHQNGFTETIIVNINDVFEIVQDSARQIKTMSEEIRKLSAALPVSPVENPVRRPSVVNAATQTIPDSTSIIADAMLFPNQSSTLPTAEVNISKANTFANRSYTLRTEDTNVAAEPSTSVNELSNNSGLEGRHVQESTPRSQHAEKFNPPLTDKQPDSILDPSLVFPNPTFSLGLTQEAQVDTSTNTNVTERNDEEVCEEDNVDASIGEAGNGCRKSKRQKVPTKSLMGDFECDKGFQNRARKAIADAIYRGGNVDYKAKFAALMEKMDTSFEISIGSGNIQSSDLCEVIKRGTQLSPKVVDVLMFHTSALFRSPSSQKQQSSLVFMDTQFVSQFTKLYSKFSKASKKDSYKFSGNVVDMFLQIPSTGDAVRYYFPFNLDKQYWIGICVDCSTWSVTILDCNVELRTDYMMNKEVRPLALMFPYFLKQVGRQVGTRDCKAMAIERPRNIPQQKEVTHSGVSCVLFIQAHAVGGVDACKCITPDVVDSMVEMLVVSLYEASVGPL</sequence>
<evidence type="ECO:0000313" key="7">
    <source>
        <dbReference type="RefSeq" id="XP_056848243.1"/>
    </source>
</evidence>
<name>A0A9W3C9T3_RAPSA</name>
<dbReference type="AlphaFoldDB" id="A0A9W3C9T3"/>
<dbReference type="PROSITE" id="PS50600">
    <property type="entry name" value="ULP_PROTEASE"/>
    <property type="match status" value="1"/>
</dbReference>
<feature type="region of interest" description="Disordered" evidence="4">
    <location>
        <begin position="122"/>
        <end position="173"/>
    </location>
</feature>
<feature type="domain" description="Ubiquitin-like protease family profile" evidence="5">
    <location>
        <begin position="292"/>
        <end position="482"/>
    </location>
</feature>
<dbReference type="KEGG" id="rsz:130498706"/>
<evidence type="ECO:0000259" key="5">
    <source>
        <dbReference type="PROSITE" id="PS50600"/>
    </source>
</evidence>
<feature type="compositionally biased region" description="Polar residues" evidence="4">
    <location>
        <begin position="129"/>
        <end position="141"/>
    </location>
</feature>
<feature type="region of interest" description="Disordered" evidence="4">
    <location>
        <begin position="192"/>
        <end position="214"/>
    </location>
</feature>
<evidence type="ECO:0000256" key="1">
    <source>
        <dbReference type="ARBA" id="ARBA00005234"/>
    </source>
</evidence>
<reference evidence="6" key="1">
    <citation type="journal article" date="2019" name="Database">
        <title>The radish genome database (RadishGD): an integrated information resource for radish genomics.</title>
        <authorList>
            <person name="Yu H.J."/>
            <person name="Baek S."/>
            <person name="Lee Y.J."/>
            <person name="Cho A."/>
            <person name="Mun J.H."/>
        </authorList>
    </citation>
    <scope>NUCLEOTIDE SEQUENCE [LARGE SCALE GENOMIC DNA]</scope>
    <source>
        <strain evidence="6">cv. WK10039</strain>
    </source>
</reference>
<evidence type="ECO:0000256" key="3">
    <source>
        <dbReference type="ARBA" id="ARBA00022801"/>
    </source>
</evidence>
<evidence type="ECO:0000313" key="6">
    <source>
        <dbReference type="Proteomes" id="UP000504610"/>
    </source>
</evidence>
<dbReference type="Proteomes" id="UP000504610">
    <property type="component" value="Chromosome 8"/>
</dbReference>
<dbReference type="InterPro" id="IPR003653">
    <property type="entry name" value="Peptidase_C48_C"/>
</dbReference>
<dbReference type="Pfam" id="PF02902">
    <property type="entry name" value="Peptidase_C48"/>
    <property type="match status" value="1"/>
</dbReference>
<proteinExistence type="inferred from homology"/>
<feature type="compositionally biased region" description="Polar residues" evidence="4">
    <location>
        <begin position="192"/>
        <end position="201"/>
    </location>
</feature>
<dbReference type="OrthoDB" id="1108718at2759"/>
<dbReference type="InterPro" id="IPR038765">
    <property type="entry name" value="Papain-like_cys_pep_sf"/>
</dbReference>
<dbReference type="Gene3D" id="3.40.395.10">
    <property type="entry name" value="Adenoviral Proteinase, Chain A"/>
    <property type="match status" value="1"/>
</dbReference>
<evidence type="ECO:0000256" key="4">
    <source>
        <dbReference type="SAM" id="MobiDB-lite"/>
    </source>
</evidence>
<keyword evidence="2" id="KW-0645">Protease</keyword>
<gene>
    <name evidence="7" type="primary">LOC130498706</name>
</gene>
<accession>A0A9W3C9T3</accession>
<dbReference type="GO" id="GO:0008234">
    <property type="term" value="F:cysteine-type peptidase activity"/>
    <property type="evidence" value="ECO:0007669"/>
    <property type="project" value="InterPro"/>
</dbReference>
<dbReference type="RefSeq" id="XP_056848243.1">
    <property type="nucleotide sequence ID" value="XM_056992263.1"/>
</dbReference>